<feature type="compositionally biased region" description="Basic and acidic residues" evidence="1">
    <location>
        <begin position="794"/>
        <end position="814"/>
    </location>
</feature>
<feature type="region of interest" description="Disordered" evidence="1">
    <location>
        <begin position="230"/>
        <end position="621"/>
    </location>
</feature>
<name>A0ABP1RKD5_9HEXA</name>
<sequence>MDEWLRGSRGVWGHGKVSVVQHTTESQAPGETVKTHETTDEHDGSWIIGESHEEFTSEESSSNKIPDDESTGDFSLTVDDKDHQDLHESQGQVEGKQWEAEATEPLSIPSTNENADGNLFQNSQENKSEPADDIIGSESNQDAQTVIIKPTRARNPKFQRRNRPSPTFQRGPPSTYSPSPYYYVPEKAEDTKAQFTLNHDGISIEALSEVKDGSETGSIVYSQRVTDNSAYQQPGENYGAGSVSTINEGTSTAAFNGKFRPRTPALRRKRPLNQIRNRGEEQEQQEEEGLGTNKKSLGEETPVVDENKGDISQLYGTSSSSPGQSPSSALHVAVPETAEEALDELGDERRVVSKLVRPKVGGLSRGRKKTGSVISNGANTLSSSSSSPAENLNSDGAPPTSDNSDQDKLSPLANGWTKDEHKSKATIGSESEQEGEGSGGEASTSANKVYNNTPTGKLIPFVPKIRPFNPKPKDTSYPIDIPTSDDDSISQGTTSGDIYDAGVDASDTESALSHAGMTVAAATTQSPPLPSRSNVIIRKVPIRRVKPSTLEKSETDASSSSSDTSQNSPIMKRIRLRRPNNSASATTNIEETPSSSTEQSSLDVVQDTQQPTEDTPAVPKIEKLDIRARLRVRNRNNKVATANTPTPSIETETESASGTSAELDHDNLKVEQPTEEVNVEASPIADDISRPVIQRKRLRRPMNRLPSLIRQGQKNPVGSGAETETETESTGYDTKSGEDSSQIAPPELPQQQEKPNPLKRLRRPPSARLSFNKNYKDNESNEDLSSSTSSPAIKVEEHNYDGKKVESTQEEAKPVRQRLRIPLRGNLRTPQPSPKAEESSAPVDTGIALEEDYSHTSESPVTVTSTYSRIRVNNKNSLLARAKQRPTPTYKKPSAVKEEVKSESDVVSTTEKELSYSPPVSNSNVDNPRTRFGVRTRLPSSKLVTTAAPDIEPEPELQKPGQLSQLDESSQEDRRKPQRKRVVIRRRRPQQNLQQENYNQNVQEEHLVGQYQENTSQEEYSASDNGEAGSSPGVEGAWNSDHVSSEEKVTLEPINTNTGLQSSPLLISERLQEQSAGLPSHSTDEVKIAEEDDAITGSPLYKHKKEEDDEGNDDDDDEDDDSEDDDEEYGKEKVQKGSDESEAYDLVLSQDKRKELGTQLTHGATQFAHAIKSENSESLESATGDEEAHHSSSPTYLESDQEQQNGKHETKYYAYGNQNKNYNINNDPSYSSIGIHQQSSYPDFQENEEETRKGSSGIEGFETLELGTPDYDPNPVNSYNDYGYGGEEEGKYDEDDDNDEEEEEESRIHMKVVDETGSVKPLALKRKGVVSQNEDKQGNISLTKTQAALDSSRESPVNPFNRQQHRRRPSENIESTEKDRNKRIRLKLRRPPSLYLNNSDGSTALSSSPTAAPFTPSLQSPRPTYAGHDALVESVTQSVVSLSNSENTSHSPNSQQLEQFIQNKKQAPTQQPLDSGRRNRTRIRVKLVTLPTTTVAPARLNTHDNDDDKNDSSLSTSVEASSTLKRPSFRFPPFQKSTLSLIATTEAPKPDATQLVSSYKPQKFQYRRPTTFATTTTTTTTTTETPPEINTYSTSNGEQYSSSNVNYIESLSTGNADAIIATKNDKHASNKPRITPPAKYNSQTNRFKVNAINQASNSYSHPSKSVEPSISPSTRKPQQRLKTPEFPRRQPLPSLTTEAPIFHQLPATTSSSLLYFNQQSPSQWNEAVNSPMRLPTPAYQPEPSSLVPEIPEEREVVPVRITNQYDDDDDNTNDVIDHENDTGEKLQIVEIRQQENVSPNSISYYEPSPPTKLNAKKPVPGVYAEEEVNPKGKYSSRFKVPEKFLAKKPNFPTEPQNTVKGGGGVVESNNGDLESKIKTKNPSYEIPLENTYNYAAPQQQESMQWQYQDYNNPVHTSIDFDLAPERAPIQQYQQEYQHKQHILEEEIANPVPEVVPDIRVNVIPFLSNTEVEQVAPTPLHQEFKAVPKHQEQTQTTRFVPTTEASLNPFSFAVKNSPYGPFPSTDHWSGIPTANSPVLPEFLDKQKPSSDPLPIRFESDTNNFKEPLAPVEPRPISPIRLEPNFSLRPQQVLSSQPIKNVIVFEDDDNYDEDYEGPIRIAPQSPPPPPTMPLPPVVPTVIRFGTDFEEIEEQVRVPHPPPILNIPNLNAQHHFINAPPPEQEFIHQVDENKKEILSHSRFPLNFHNQHQLGAPPQSHHLPMQSLPPNNMEFMRPQENHGIELQNRPLLQPLPPPMEPQLNVINLQRQPHQETVVNAIPEFLLNPVPLQHVSYEIKDGELIAHQQQQLPGQVGNEPPHHQLPPIHQNQNNHHVQFPELGAPQGMPDLVQHQQHQQQFQHQQEMVQQQQHQQQFQHQEEMVQQPQPMMTFSNNGQPLMEHITIQFERPLEHQPPQNMPQIMQIPGGLPPIDNNFKLERPLEIQQQPQPYKNAQLQLTPADHNIVVSVDGRPHDAPPVNQIHQRPNPMSQQQHFPKPMEHSGEEMIRGNQQNLKAFQKPARPQDNFPDAFDNHQVVKGREPVAQPPPPPPSSNENVKIPEAIINQGFADPIPHRPGQYGPPPPSHQRLPQYVPFQMMMNGNLQRNESEKQIEIQHQQQNHQQPQQQQQQQNHQQPQQQQQQHNHQQPQQQQQHQQSRPLIHHPQQFQGPVKYGNHQSFRHPIPAFNAPQRNNSLGTGSPSKFPPQFPQGHNSNFRNPPPNFYPRPNHYRAQPQPGPQMMMSGFPPPNGQFGNQHVMPRMRNPNARTSRAANLSAEVEKEGVVTQTHVEETDGVHDEVVLEYVPEQRSLLSGINSELPQQDQLAPNSENHEGNKGNVHVAPQPNSSEGSAPSESDTLVVANEKVEEGSQSEIVPDGLVSQRQQRQLDLDGNQQQLYENNGDKDDSLGVKSGTVNEGENQPEVLIMEESTRIENLADSSKDEPTVDPLMPTKWKNFGAVTISSEHKEVKEDGDSMESSESNENLLVFGSPLKSAQPSSNPEKRTLAENKKRFLMMKGVKEKNELQQQFLKTKPGKSEKGTQKSTQGQVTTLNKSGGENQEQQEFVAPKIIQRGFHPILPYSEKDPGPIVIQMLPKVEKFLPPPMDSEDGGGRGENVAPLPNISVASSNPIVFGTLVSNPFTLLQDPLLYSSNKHVNQVPLVANNFNTFSTNHPSQLRSLTYNTIT</sequence>
<feature type="compositionally biased region" description="Basic residues" evidence="1">
    <location>
        <begin position="259"/>
        <end position="271"/>
    </location>
</feature>
<feature type="compositionally biased region" description="Polar residues" evidence="1">
    <location>
        <begin position="918"/>
        <end position="927"/>
    </location>
</feature>
<feature type="compositionally biased region" description="Polar residues" evidence="1">
    <location>
        <begin position="242"/>
        <end position="254"/>
    </location>
</feature>
<feature type="compositionally biased region" description="Polar residues" evidence="1">
    <location>
        <begin position="2838"/>
        <end position="2851"/>
    </location>
</feature>
<feature type="compositionally biased region" description="Basic and acidic residues" evidence="1">
    <location>
        <begin position="78"/>
        <end position="88"/>
    </location>
</feature>
<feature type="compositionally biased region" description="Polar residues" evidence="1">
    <location>
        <begin position="602"/>
        <end position="613"/>
    </location>
</feature>
<feature type="region of interest" description="Disordered" evidence="1">
    <location>
        <begin position="1625"/>
        <end position="1693"/>
    </location>
</feature>
<feature type="compositionally biased region" description="Polar residues" evidence="1">
    <location>
        <begin position="3036"/>
        <end position="3054"/>
    </location>
</feature>
<feature type="region of interest" description="Disordered" evidence="1">
    <location>
        <begin position="2603"/>
        <end position="2698"/>
    </location>
</feature>
<feature type="region of interest" description="Disordered" evidence="1">
    <location>
        <begin position="1764"/>
        <end position="1785"/>
    </location>
</feature>
<feature type="compositionally biased region" description="Basic residues" evidence="1">
    <location>
        <begin position="151"/>
        <end position="163"/>
    </location>
</feature>
<feature type="compositionally biased region" description="Acidic residues" evidence="1">
    <location>
        <begin position="1286"/>
        <end position="1305"/>
    </location>
</feature>
<feature type="region of interest" description="Disordered" evidence="1">
    <location>
        <begin position="1494"/>
        <end position="1530"/>
    </location>
</feature>
<feature type="region of interest" description="Disordered" evidence="1">
    <location>
        <begin position="2564"/>
        <end position="2586"/>
    </location>
</feature>
<feature type="compositionally biased region" description="Basic and acidic residues" evidence="1">
    <location>
        <begin position="33"/>
        <end position="55"/>
    </location>
</feature>
<feature type="compositionally biased region" description="Basic and acidic residues" evidence="1">
    <location>
        <begin position="1775"/>
        <end position="1784"/>
    </location>
</feature>
<feature type="compositionally biased region" description="Low complexity" evidence="1">
    <location>
        <begin position="1512"/>
        <end position="1524"/>
    </location>
</feature>
<gene>
    <name evidence="2" type="ORF">ODALV1_LOCUS23225</name>
</gene>
<feature type="compositionally biased region" description="Polar residues" evidence="1">
    <location>
        <begin position="521"/>
        <end position="534"/>
    </location>
</feature>
<feature type="region of interest" description="Disordered" evidence="1">
    <location>
        <begin position="1576"/>
        <end position="1598"/>
    </location>
</feature>
<feature type="region of interest" description="Disordered" evidence="1">
    <location>
        <begin position="2474"/>
        <end position="2493"/>
    </location>
</feature>
<feature type="compositionally biased region" description="Basic and acidic residues" evidence="1">
    <location>
        <begin position="1130"/>
        <end position="1139"/>
    </location>
</feature>
<feature type="region of interest" description="Disordered" evidence="1">
    <location>
        <begin position="2815"/>
        <end position="2916"/>
    </location>
</feature>
<feature type="compositionally biased region" description="Low complexity" evidence="1">
    <location>
        <begin position="556"/>
        <end position="568"/>
    </location>
</feature>
<reference evidence="2 3" key="1">
    <citation type="submission" date="2024-08" db="EMBL/GenBank/DDBJ databases">
        <authorList>
            <person name="Cucini C."/>
            <person name="Frati F."/>
        </authorList>
    </citation>
    <scope>NUCLEOTIDE SEQUENCE [LARGE SCALE GENOMIC DNA]</scope>
</reference>
<feature type="compositionally biased region" description="Basic residues" evidence="1">
    <location>
        <begin position="693"/>
        <end position="702"/>
    </location>
</feature>
<dbReference type="EMBL" id="CAXLJM020000078">
    <property type="protein sequence ID" value="CAL8129492.1"/>
    <property type="molecule type" value="Genomic_DNA"/>
</dbReference>
<feature type="compositionally biased region" description="Polar residues" evidence="1">
    <location>
        <begin position="2477"/>
        <end position="2490"/>
    </location>
</feature>
<feature type="compositionally biased region" description="Basic and acidic residues" evidence="1">
    <location>
        <begin position="1369"/>
        <end position="1380"/>
    </location>
</feature>
<feature type="compositionally biased region" description="Polar residues" evidence="1">
    <location>
        <begin position="1588"/>
        <end position="1598"/>
    </location>
</feature>
<feature type="region of interest" description="Disordered" evidence="1">
    <location>
        <begin position="1847"/>
        <end position="1877"/>
    </location>
</feature>
<feature type="compositionally biased region" description="Low complexity" evidence="1">
    <location>
        <begin position="1576"/>
        <end position="1585"/>
    </location>
</feature>
<feature type="compositionally biased region" description="Polar residues" evidence="1">
    <location>
        <begin position="2685"/>
        <end position="2696"/>
    </location>
</feature>
<feature type="compositionally biased region" description="Low complexity" evidence="1">
    <location>
        <begin position="590"/>
        <end position="601"/>
    </location>
</feature>
<feature type="compositionally biased region" description="Low complexity" evidence="1">
    <location>
        <begin position="318"/>
        <end position="328"/>
    </location>
</feature>
<protein>
    <submittedName>
        <fullName evidence="2">Uncharacterized protein</fullName>
    </submittedName>
</protein>
<feature type="compositionally biased region" description="Low complexity" evidence="1">
    <location>
        <begin position="1402"/>
        <end position="1418"/>
    </location>
</feature>
<feature type="compositionally biased region" description="Acidic residues" evidence="1">
    <location>
        <begin position="1107"/>
        <end position="1129"/>
    </location>
</feature>
<evidence type="ECO:0000256" key="1">
    <source>
        <dbReference type="SAM" id="MobiDB-lite"/>
    </source>
</evidence>
<feature type="compositionally biased region" description="Basic residues" evidence="1">
    <location>
        <begin position="1381"/>
        <end position="1390"/>
    </location>
</feature>
<feature type="compositionally biased region" description="Polar residues" evidence="1">
    <location>
        <begin position="739"/>
        <end position="753"/>
    </location>
</feature>
<comment type="caution">
    <text evidence="2">The sequence shown here is derived from an EMBL/GenBank/DDBJ whole genome shotgun (WGS) entry which is preliminary data.</text>
</comment>
<feature type="compositionally biased region" description="Polar residues" evidence="1">
    <location>
        <begin position="856"/>
        <end position="877"/>
    </location>
</feature>
<feature type="compositionally biased region" description="Polar residues" evidence="1">
    <location>
        <begin position="1640"/>
        <end position="1676"/>
    </location>
</feature>
<feature type="compositionally biased region" description="Basic residues" evidence="1">
    <location>
        <begin position="976"/>
        <end position="989"/>
    </location>
</feature>
<feature type="compositionally biased region" description="Low complexity" evidence="1">
    <location>
        <begin position="1217"/>
        <end position="1226"/>
    </location>
</feature>
<feature type="compositionally biased region" description="Polar residues" evidence="1">
    <location>
        <begin position="446"/>
        <end position="455"/>
    </location>
</feature>
<feature type="compositionally biased region" description="Polar residues" evidence="1">
    <location>
        <begin position="1011"/>
        <end position="1024"/>
    </location>
</feature>
<feature type="compositionally biased region" description="Polar residues" evidence="1">
    <location>
        <begin position="108"/>
        <end position="125"/>
    </location>
</feature>
<dbReference type="Proteomes" id="UP001642540">
    <property type="component" value="Unassembled WGS sequence"/>
</dbReference>
<feature type="region of interest" description="Disordered" evidence="1">
    <location>
        <begin position="635"/>
        <end position="1425"/>
    </location>
</feature>
<feature type="compositionally biased region" description="Polar residues" evidence="1">
    <location>
        <begin position="1338"/>
        <end position="1362"/>
    </location>
</feature>
<accession>A0ABP1RKD5</accession>
<feature type="compositionally biased region" description="Polar residues" evidence="1">
    <location>
        <begin position="1227"/>
        <end position="1242"/>
    </location>
</feature>
<feature type="compositionally biased region" description="Basic and acidic residues" evidence="1">
    <location>
        <begin position="895"/>
        <end position="914"/>
    </location>
</feature>
<proteinExistence type="predicted"/>
<feature type="compositionally biased region" description="Polar residues" evidence="1">
    <location>
        <begin position="2875"/>
        <end position="2893"/>
    </location>
</feature>
<organism evidence="2 3">
    <name type="scientific">Orchesella dallaii</name>
    <dbReference type="NCBI Taxonomy" id="48710"/>
    <lineage>
        <taxon>Eukaryota</taxon>
        <taxon>Metazoa</taxon>
        <taxon>Ecdysozoa</taxon>
        <taxon>Arthropoda</taxon>
        <taxon>Hexapoda</taxon>
        <taxon>Collembola</taxon>
        <taxon>Entomobryomorpha</taxon>
        <taxon>Entomobryoidea</taxon>
        <taxon>Orchesellidae</taxon>
        <taxon>Orchesellinae</taxon>
        <taxon>Orchesella</taxon>
    </lineage>
</organism>
<feature type="compositionally biased region" description="Polar residues" evidence="1">
    <location>
        <begin position="1191"/>
        <end position="1204"/>
    </location>
</feature>
<feature type="compositionally biased region" description="Polar residues" evidence="1">
    <location>
        <begin position="579"/>
        <end position="589"/>
    </location>
</feature>
<feature type="compositionally biased region" description="Low complexity" evidence="1">
    <location>
        <begin position="2611"/>
        <end position="2652"/>
    </location>
</feature>
<feature type="compositionally biased region" description="Polar residues" evidence="1">
    <location>
        <begin position="1053"/>
        <end position="1065"/>
    </location>
</feature>
<feature type="compositionally biased region" description="Low complexity" evidence="1">
    <location>
        <begin position="990"/>
        <end position="1002"/>
    </location>
</feature>
<keyword evidence="3" id="KW-1185">Reference proteome</keyword>
<feature type="region of interest" description="Disordered" evidence="1">
    <location>
        <begin position="3025"/>
        <end position="3054"/>
    </location>
</feature>
<feature type="compositionally biased region" description="Polar residues" evidence="1">
    <location>
        <begin position="372"/>
        <end position="381"/>
    </location>
</feature>
<feature type="compositionally biased region" description="Acidic residues" evidence="1">
    <location>
        <begin position="337"/>
        <end position="346"/>
    </location>
</feature>
<evidence type="ECO:0000313" key="3">
    <source>
        <dbReference type="Proteomes" id="UP001642540"/>
    </source>
</evidence>
<evidence type="ECO:0000313" key="2">
    <source>
        <dbReference type="EMBL" id="CAL8129492.1"/>
    </source>
</evidence>
<feature type="region of interest" description="Disordered" evidence="1">
    <location>
        <begin position="21"/>
        <end position="179"/>
    </location>
</feature>